<dbReference type="InterPro" id="IPR052155">
    <property type="entry name" value="Biofilm_reg_signaling"/>
</dbReference>
<evidence type="ECO:0000313" key="12">
    <source>
        <dbReference type="EMBL" id="WPL17121.1"/>
    </source>
</evidence>
<dbReference type="InterPro" id="IPR029020">
    <property type="entry name" value="Ammonium/urea_transptr"/>
</dbReference>
<evidence type="ECO:0000259" key="9">
    <source>
        <dbReference type="PROSITE" id="PS50112"/>
    </source>
</evidence>
<dbReference type="PROSITE" id="PS50887">
    <property type="entry name" value="GGDEF"/>
    <property type="match status" value="1"/>
</dbReference>
<dbReference type="SMART" id="SM00052">
    <property type="entry name" value="EAL"/>
    <property type="match status" value="1"/>
</dbReference>
<dbReference type="Pfam" id="PF00909">
    <property type="entry name" value="Ammonium_transp"/>
    <property type="match status" value="1"/>
</dbReference>
<dbReference type="Gene3D" id="1.10.3430.10">
    <property type="entry name" value="Ammonium transporter AmtB like domains"/>
    <property type="match status" value="1"/>
</dbReference>
<dbReference type="SUPFAM" id="SSF141868">
    <property type="entry name" value="EAL domain-like"/>
    <property type="match status" value="1"/>
</dbReference>
<reference evidence="12 13" key="1">
    <citation type="journal article" date="2023" name="Microorganisms">
        <title>Thiorhodovibrio frisius and Trv. litoralis spp. nov., Two Novel Members from a Clade of Fastidious Purple Sulfur Bacteria That Exhibit Unique Red-Shifted Light-Harvesting Capabilities.</title>
        <authorList>
            <person name="Methner A."/>
            <person name="Kuzyk S.B."/>
            <person name="Petersen J."/>
            <person name="Bauer S."/>
            <person name="Brinkmann H."/>
            <person name="Sichau K."/>
            <person name="Wanner G."/>
            <person name="Wolf J."/>
            <person name="Neumann-Schaal M."/>
            <person name="Henke P."/>
            <person name="Tank M."/>
            <person name="Sproer C."/>
            <person name="Bunk B."/>
            <person name="Overmann J."/>
        </authorList>
    </citation>
    <scope>NUCLEOTIDE SEQUENCE [LARGE SCALE GENOMIC DNA]</scope>
    <source>
        <strain evidence="12 13">DSM 6702</strain>
    </source>
</reference>
<dbReference type="InterPro" id="IPR001633">
    <property type="entry name" value="EAL_dom"/>
</dbReference>
<evidence type="ECO:0000256" key="2">
    <source>
        <dbReference type="ARBA" id="ARBA00005887"/>
    </source>
</evidence>
<dbReference type="Gene3D" id="3.30.450.20">
    <property type="entry name" value="PAS domain"/>
    <property type="match status" value="1"/>
</dbReference>
<feature type="transmembrane region" description="Helical" evidence="8">
    <location>
        <begin position="358"/>
        <end position="378"/>
    </location>
</feature>
<dbReference type="CDD" id="cd00130">
    <property type="entry name" value="PAS"/>
    <property type="match status" value="1"/>
</dbReference>
<dbReference type="InterPro" id="IPR035965">
    <property type="entry name" value="PAS-like_dom_sf"/>
</dbReference>
<dbReference type="NCBIfam" id="TIGR00836">
    <property type="entry name" value="amt"/>
    <property type="match status" value="1"/>
</dbReference>
<evidence type="ECO:0000256" key="4">
    <source>
        <dbReference type="ARBA" id="ARBA00022692"/>
    </source>
</evidence>
<evidence type="ECO:0000256" key="8">
    <source>
        <dbReference type="SAM" id="Phobius"/>
    </source>
</evidence>
<feature type="transmembrane region" description="Helical" evidence="8">
    <location>
        <begin position="196"/>
        <end position="221"/>
    </location>
</feature>
<dbReference type="SUPFAM" id="SSF55073">
    <property type="entry name" value="Nucleotide cyclase"/>
    <property type="match status" value="1"/>
</dbReference>
<dbReference type="SMART" id="SM00091">
    <property type="entry name" value="PAS"/>
    <property type="match status" value="1"/>
</dbReference>
<organism evidence="12 13">
    <name type="scientific">Thiorhodovibrio winogradskyi</name>
    <dbReference type="NCBI Taxonomy" id="77007"/>
    <lineage>
        <taxon>Bacteria</taxon>
        <taxon>Pseudomonadati</taxon>
        <taxon>Pseudomonadota</taxon>
        <taxon>Gammaproteobacteria</taxon>
        <taxon>Chromatiales</taxon>
        <taxon>Chromatiaceae</taxon>
        <taxon>Thiorhodovibrio</taxon>
    </lineage>
</organism>
<feature type="transmembrane region" description="Helical" evidence="8">
    <location>
        <begin position="91"/>
        <end position="113"/>
    </location>
</feature>
<dbReference type="InterPro" id="IPR001905">
    <property type="entry name" value="Ammonium_transpt"/>
</dbReference>
<keyword evidence="5 8" id="KW-1133">Transmembrane helix</keyword>
<dbReference type="CDD" id="cd01949">
    <property type="entry name" value="GGDEF"/>
    <property type="match status" value="1"/>
</dbReference>
<feature type="transmembrane region" description="Helical" evidence="8">
    <location>
        <begin position="286"/>
        <end position="304"/>
    </location>
</feature>
<dbReference type="PROSITE" id="PS50883">
    <property type="entry name" value="EAL"/>
    <property type="match status" value="1"/>
</dbReference>
<protein>
    <submittedName>
        <fullName evidence="12">Cyclic di-GMP phosphodiesterase Gmr</fullName>
        <ecNumber evidence="12">3.1.4.52</ecNumber>
    </submittedName>
</protein>
<dbReference type="InterPro" id="IPR000014">
    <property type="entry name" value="PAS"/>
</dbReference>
<evidence type="ECO:0000256" key="6">
    <source>
        <dbReference type="ARBA" id="ARBA00023136"/>
    </source>
</evidence>
<dbReference type="EC" id="3.1.4.52" evidence="12"/>
<evidence type="ECO:0000256" key="1">
    <source>
        <dbReference type="ARBA" id="ARBA00004141"/>
    </source>
</evidence>
<dbReference type="EMBL" id="CP121472">
    <property type="protein sequence ID" value="WPL17121.1"/>
    <property type="molecule type" value="Genomic_DNA"/>
</dbReference>
<feature type="transmembrane region" description="Helical" evidence="8">
    <location>
        <begin position="53"/>
        <end position="71"/>
    </location>
</feature>
<dbReference type="Pfam" id="PF00563">
    <property type="entry name" value="EAL"/>
    <property type="match status" value="1"/>
</dbReference>
<dbReference type="PANTHER" id="PTHR44757:SF2">
    <property type="entry name" value="BIOFILM ARCHITECTURE MAINTENANCE PROTEIN MBAA"/>
    <property type="match status" value="1"/>
</dbReference>
<feature type="transmembrane region" description="Helical" evidence="8">
    <location>
        <begin position="163"/>
        <end position="184"/>
    </location>
</feature>
<feature type="domain" description="EAL" evidence="10">
    <location>
        <begin position="765"/>
        <end position="1019"/>
    </location>
</feature>
<feature type="transmembrane region" description="Helical" evidence="8">
    <location>
        <begin position="233"/>
        <end position="253"/>
    </location>
</feature>
<comment type="subcellular location">
    <subcellularLocation>
        <location evidence="1">Membrane</location>
        <topology evidence="1">Multi-pass membrane protein</topology>
    </subcellularLocation>
</comment>
<dbReference type="Pfam" id="PF00990">
    <property type="entry name" value="GGDEF"/>
    <property type="match status" value="1"/>
</dbReference>
<keyword evidence="4 8" id="KW-0812">Transmembrane</keyword>
<feature type="transmembrane region" description="Helical" evidence="8">
    <location>
        <begin position="120"/>
        <end position="143"/>
    </location>
</feature>
<keyword evidence="3" id="KW-0813">Transport</keyword>
<feature type="transmembrane region" description="Helical" evidence="8">
    <location>
        <begin position="12"/>
        <end position="32"/>
    </location>
</feature>
<evidence type="ECO:0000256" key="7">
    <source>
        <dbReference type="ARBA" id="ARBA00023177"/>
    </source>
</evidence>
<gene>
    <name evidence="12" type="primary">gmr_8</name>
    <name evidence="12" type="ORF">Thiowin_02109</name>
</gene>
<dbReference type="CDD" id="cd01948">
    <property type="entry name" value="EAL"/>
    <property type="match status" value="1"/>
</dbReference>
<dbReference type="PROSITE" id="PS50112">
    <property type="entry name" value="PAS"/>
    <property type="match status" value="1"/>
</dbReference>
<accession>A0ABZ0S817</accession>
<dbReference type="GO" id="GO:0071111">
    <property type="term" value="F:cyclic-guanylate-specific phosphodiesterase activity"/>
    <property type="evidence" value="ECO:0007669"/>
    <property type="project" value="UniProtKB-EC"/>
</dbReference>
<dbReference type="InterPro" id="IPR043128">
    <property type="entry name" value="Rev_trsase/Diguanyl_cyclase"/>
</dbReference>
<keyword evidence="7" id="KW-0924">Ammonia transport</keyword>
<dbReference type="InterPro" id="IPR029787">
    <property type="entry name" value="Nucleotide_cyclase"/>
</dbReference>
<evidence type="ECO:0000259" key="11">
    <source>
        <dbReference type="PROSITE" id="PS50887"/>
    </source>
</evidence>
<dbReference type="Pfam" id="PF13426">
    <property type="entry name" value="PAS_9"/>
    <property type="match status" value="1"/>
</dbReference>
<feature type="domain" description="GGDEF" evidence="11">
    <location>
        <begin position="623"/>
        <end position="756"/>
    </location>
</feature>
<keyword evidence="13" id="KW-1185">Reference proteome</keyword>
<dbReference type="SUPFAM" id="SSF111352">
    <property type="entry name" value="Ammonium transporter"/>
    <property type="match status" value="1"/>
</dbReference>
<dbReference type="NCBIfam" id="TIGR00229">
    <property type="entry name" value="sensory_box"/>
    <property type="match status" value="1"/>
</dbReference>
<dbReference type="Gene3D" id="3.20.20.450">
    <property type="entry name" value="EAL domain"/>
    <property type="match status" value="1"/>
</dbReference>
<dbReference type="RefSeq" id="WP_328987635.1">
    <property type="nucleotide sequence ID" value="NZ_CP121472.1"/>
</dbReference>
<evidence type="ECO:0000256" key="3">
    <source>
        <dbReference type="ARBA" id="ARBA00022448"/>
    </source>
</evidence>
<keyword evidence="12" id="KW-0378">Hydrolase</keyword>
<proteinExistence type="inferred from homology"/>
<dbReference type="InterPro" id="IPR018047">
    <property type="entry name" value="Ammonium_transpt_CS"/>
</dbReference>
<dbReference type="PANTHER" id="PTHR44757">
    <property type="entry name" value="DIGUANYLATE CYCLASE DGCP"/>
    <property type="match status" value="1"/>
</dbReference>
<dbReference type="Gene3D" id="3.30.70.270">
    <property type="match status" value="1"/>
</dbReference>
<dbReference type="InterPro" id="IPR024041">
    <property type="entry name" value="NH4_transpt_AmtB-like_dom"/>
</dbReference>
<evidence type="ECO:0000313" key="13">
    <source>
        <dbReference type="Proteomes" id="UP001432180"/>
    </source>
</evidence>
<dbReference type="InterPro" id="IPR035919">
    <property type="entry name" value="EAL_sf"/>
</dbReference>
<dbReference type="SUPFAM" id="SSF55785">
    <property type="entry name" value="PYP-like sensor domain (PAS domain)"/>
    <property type="match status" value="1"/>
</dbReference>
<name>A0ABZ0S817_9GAMM</name>
<feature type="domain" description="PAS" evidence="9">
    <location>
        <begin position="465"/>
        <end position="536"/>
    </location>
</feature>
<evidence type="ECO:0000256" key="5">
    <source>
        <dbReference type="ARBA" id="ARBA00022989"/>
    </source>
</evidence>
<dbReference type="InterPro" id="IPR000160">
    <property type="entry name" value="GGDEF_dom"/>
</dbReference>
<sequence length="1019" mass="110730">MSAEPHFAALDIAWILLCAFLVFLMQGGFLCLESGLVRAKNSINVAVKNLMDLCLSALVYWLFGYALMFGTSLSGLVGSDGFLFDGADSPWLMSFFFFQAMFCSTAATIVAGAVAERMRFLAYGLTAIMLSAFIYPVTGHWAWGGAASGEASGWLAQLGFIDFAGSTVVHSVGGWTALVAVLLLGPRTGRFSEHGIRAIAGGNLPLASLGVILLWFGWFGFNGGSTFALNADVPLVLFNTFVSGAAGGIGGLAHSYARRGYPVVLDLQNGVIAGLVGITASCHLQTPAFAALIGLVAGLLAAWGSSWLERRRIDDAVGAIPAHLFAGVWGTLAVALLAPADSFGATGGRLAQLGVQALGVLSIGAYSFLVSLAALWLISRLYPLRVTLEEERMGLNVAEHGASTEILDLLGEMEQQRRRGDFSHPVSCEPHTEVGQIARQYNHVLARVNDEIHRREQLLHDLTASETRKSAILDAVLDCIITIDGRGQVVEFNPAAERTFGCSRRMALGRQLSEIAIPADQREAFKVALKAGFSGEGRFLLDRRIQLVLTRVSHESFPAELSITRVRGGPRLEYNFHIRDITRQREVQQRLHQLAHYDILTGLANRSHFRQQLDYFLLTDPSERVAVLFLDLDRFKQVNDSLGHDVGDQLLRSVAERLREITRKEDLVSRWGGDEFVVALLGVGGAEDVRNKGGEFIARLAEPHRLDNKAVHAPSSIGIALSPEAGEAADLLIRNADLALYEAKDAGRNNFQFFTPALAREHAERLDRENSLRDALAHGEFVLFYQPQFDITSGTLIGTEALLRWQHGREGLIQPSVFIPILEESGLIVTVGEWVLRAACRQQAQWQAQGLAIPRVAVNVSGKQFLKPNFADLVAGILHDEGLPASSLELEITETVLASNNQMCIDVLRQLKTMGIAIAIDDFGTGYSSLSYLKRFPVDVIKLDRSFVGECDINGEDAAICSAIISLARSLRLDTLAEGVERAEQLAFLRTEGCDSYQGFIAAPPLPAADLAAFAQKPR</sequence>
<dbReference type="NCBIfam" id="TIGR00254">
    <property type="entry name" value="GGDEF"/>
    <property type="match status" value="1"/>
</dbReference>
<dbReference type="PROSITE" id="PS01219">
    <property type="entry name" value="AMMONIUM_TRANSP"/>
    <property type="match status" value="1"/>
</dbReference>
<dbReference type="Proteomes" id="UP001432180">
    <property type="component" value="Chromosome"/>
</dbReference>
<keyword evidence="6 8" id="KW-0472">Membrane</keyword>
<comment type="similarity">
    <text evidence="2">Belongs to the ammonia transporter channel (TC 1.A.11.2) family.</text>
</comment>
<dbReference type="SMART" id="SM00267">
    <property type="entry name" value="GGDEF"/>
    <property type="match status" value="1"/>
</dbReference>
<feature type="transmembrane region" description="Helical" evidence="8">
    <location>
        <begin position="316"/>
        <end position="338"/>
    </location>
</feature>
<evidence type="ECO:0000259" key="10">
    <source>
        <dbReference type="PROSITE" id="PS50883"/>
    </source>
</evidence>